<accession>A0A328WJT7</accession>
<keyword evidence="2" id="KW-1185">Reference proteome</keyword>
<dbReference type="EMBL" id="QLSV01000016">
    <property type="protein sequence ID" value="RAR46642.1"/>
    <property type="molecule type" value="Genomic_DNA"/>
</dbReference>
<evidence type="ECO:0000313" key="1">
    <source>
        <dbReference type="EMBL" id="RAR46642.1"/>
    </source>
</evidence>
<protein>
    <recommendedName>
        <fullName evidence="3">YD repeat-containing protein</fullName>
    </recommendedName>
</protein>
<name>A0A328WJT7_9FLAO</name>
<reference evidence="1 2" key="1">
    <citation type="submission" date="2018-06" db="EMBL/GenBank/DDBJ databases">
        <title>Genomic Encyclopedia of Type Strains, Phase III (KMG-III): the genomes of soil and plant-associated and newly described type strains.</title>
        <authorList>
            <person name="Whitman W."/>
        </authorList>
    </citation>
    <scope>NUCLEOTIDE SEQUENCE [LARGE SCALE GENOMIC DNA]</scope>
    <source>
        <strain evidence="1 2">CGMCC 1.12504</strain>
    </source>
</reference>
<dbReference type="AlphaFoldDB" id="A0A328WJT7"/>
<proteinExistence type="predicted"/>
<evidence type="ECO:0000313" key="2">
    <source>
        <dbReference type="Proteomes" id="UP000249518"/>
    </source>
</evidence>
<organism evidence="1 2">
    <name type="scientific">Flavobacterium lacus</name>
    <dbReference type="NCBI Taxonomy" id="1353778"/>
    <lineage>
        <taxon>Bacteria</taxon>
        <taxon>Pseudomonadati</taxon>
        <taxon>Bacteroidota</taxon>
        <taxon>Flavobacteriia</taxon>
        <taxon>Flavobacteriales</taxon>
        <taxon>Flavobacteriaceae</taxon>
        <taxon>Flavobacterium</taxon>
    </lineage>
</organism>
<comment type="caution">
    <text evidence="1">The sequence shown here is derived from an EMBL/GenBank/DDBJ whole genome shotgun (WGS) entry which is preliminary data.</text>
</comment>
<gene>
    <name evidence="1" type="ORF">B0I10_11646</name>
</gene>
<sequence>MLVFILMFCDSYSQDIPKDTLYGKIKRVREKVVFLTKIENYRLFDFDDENYGHTGFLGPKYSTWRFYDNWFKSPVIYYLNYDRLYDVNRNVTEETWYGKKDEFVGYFKYSYDEKQRLTKMIDSSNTDVDIVIHDFRDYGDHTSESEIKINFEFNSFYTIYKRYFKGKLTQRKSLNDYGETNEFFYDYNDFGKISTIKHRTNFRYMRMDENSKDREKVDTISIINTKEIYHYDAQQRLVKKEYFDTFTYDDDGKPKYNGTELIVYKDAQNTEFYNVKNGKNVLVKRIKTDSKGRLIERIHFGHDRINEELQITYQKDKIVKVICVKDESKTYKIDFSYKFDHNNNWIEIIKTINGRDLFKWIREIEYY</sequence>
<dbReference type="Proteomes" id="UP000249518">
    <property type="component" value="Unassembled WGS sequence"/>
</dbReference>
<evidence type="ECO:0008006" key="3">
    <source>
        <dbReference type="Google" id="ProtNLM"/>
    </source>
</evidence>